<evidence type="ECO:0000256" key="2">
    <source>
        <dbReference type="ARBA" id="ARBA00022833"/>
    </source>
</evidence>
<keyword evidence="1" id="KW-0479">Metal-binding</keyword>
<dbReference type="SMART" id="SM01408">
    <property type="entry name" value="ING"/>
    <property type="match status" value="1"/>
</dbReference>
<dbReference type="EMBL" id="CM026427">
    <property type="protein sequence ID" value="KAG0570732.1"/>
    <property type="molecule type" value="Genomic_DNA"/>
</dbReference>
<evidence type="ECO:0000256" key="5">
    <source>
        <dbReference type="ARBA" id="ARBA00023163"/>
    </source>
</evidence>
<dbReference type="InterPro" id="IPR011011">
    <property type="entry name" value="Znf_FYVE_PHD"/>
</dbReference>
<dbReference type="InterPro" id="IPR013083">
    <property type="entry name" value="Znf_RING/FYVE/PHD"/>
</dbReference>
<keyword evidence="1" id="KW-0863">Zinc-finger</keyword>
<dbReference type="Gene3D" id="6.10.140.1740">
    <property type="match status" value="1"/>
</dbReference>
<dbReference type="InterPro" id="IPR028651">
    <property type="entry name" value="ING_fam"/>
</dbReference>
<proteinExistence type="predicted"/>
<reference evidence="7 8" key="1">
    <citation type="submission" date="2020-06" db="EMBL/GenBank/DDBJ databases">
        <title>WGS assembly of Ceratodon purpureus strain R40.</title>
        <authorList>
            <person name="Carey S.B."/>
            <person name="Jenkins J."/>
            <person name="Shu S."/>
            <person name="Lovell J.T."/>
            <person name="Sreedasyam A."/>
            <person name="Maumus F."/>
            <person name="Tiley G.P."/>
            <person name="Fernandez-Pozo N."/>
            <person name="Barry K."/>
            <person name="Chen C."/>
            <person name="Wang M."/>
            <person name="Lipzen A."/>
            <person name="Daum C."/>
            <person name="Saski C.A."/>
            <person name="Payton A.C."/>
            <person name="Mcbreen J.C."/>
            <person name="Conrad R.E."/>
            <person name="Kollar L.M."/>
            <person name="Olsson S."/>
            <person name="Huttunen S."/>
            <person name="Landis J.B."/>
            <person name="Wickett N.J."/>
            <person name="Johnson M.G."/>
            <person name="Rensing S.A."/>
            <person name="Grimwood J."/>
            <person name="Schmutz J."/>
            <person name="Mcdaniel S.F."/>
        </authorList>
    </citation>
    <scope>NUCLEOTIDE SEQUENCE [LARGE SCALE GENOMIC DNA]</scope>
    <source>
        <strain evidence="7 8">R40</strain>
    </source>
</reference>
<evidence type="ECO:0000313" key="8">
    <source>
        <dbReference type="Proteomes" id="UP000822688"/>
    </source>
</evidence>
<dbReference type="AlphaFoldDB" id="A0A8T0HJ24"/>
<evidence type="ECO:0000259" key="6">
    <source>
        <dbReference type="SMART" id="SM01408"/>
    </source>
</evidence>
<sequence>MTYLEDYVASVQSLPTDLMKNYQLLRELDEKFQSLQKHMQVQCAKGMEEVRKAKESGSGAPDAVALQHSNEVLSVHKACLTIAEEKVFLATQTYDLVDGHIQRLDKDLKKFEEELRRDREASGGGLLLAEPRLEGAGGVGGRDGGEGTRFGRRKGQAVPTNVNVELDLPVDPNEPTYCYCGQVSYGEMIACDNSEVRVLCCLYIGHVSLHSWKCYYVFFGSFACLYYVAFLQNLSDTRITCRPFLGHLRCKSLACICFERTSVFFSIIIESSVRCLF</sequence>
<keyword evidence="5" id="KW-0804">Transcription</keyword>
<keyword evidence="4" id="KW-0805">Transcription regulation</keyword>
<feature type="domain" description="Inhibitor of growth protein N-terminal histone-binding" evidence="6">
    <location>
        <begin position="3"/>
        <end position="111"/>
    </location>
</feature>
<protein>
    <recommendedName>
        <fullName evidence="6">Inhibitor of growth protein N-terminal histone-binding domain-containing protein</fullName>
    </recommendedName>
</protein>
<keyword evidence="3" id="KW-0156">Chromatin regulator</keyword>
<dbReference type="InterPro" id="IPR024610">
    <property type="entry name" value="ING_N_histone-binding"/>
</dbReference>
<organism evidence="7 8">
    <name type="scientific">Ceratodon purpureus</name>
    <name type="common">Fire moss</name>
    <name type="synonym">Dicranum purpureum</name>
    <dbReference type="NCBI Taxonomy" id="3225"/>
    <lineage>
        <taxon>Eukaryota</taxon>
        <taxon>Viridiplantae</taxon>
        <taxon>Streptophyta</taxon>
        <taxon>Embryophyta</taxon>
        <taxon>Bryophyta</taxon>
        <taxon>Bryophytina</taxon>
        <taxon>Bryopsida</taxon>
        <taxon>Dicranidae</taxon>
        <taxon>Pseudoditrichales</taxon>
        <taxon>Ditrichaceae</taxon>
        <taxon>Ceratodon</taxon>
    </lineage>
</organism>
<keyword evidence="2" id="KW-0862">Zinc</keyword>
<evidence type="ECO:0000256" key="3">
    <source>
        <dbReference type="ARBA" id="ARBA00022853"/>
    </source>
</evidence>
<dbReference type="SUPFAM" id="SSF57903">
    <property type="entry name" value="FYVE/PHD zinc finger"/>
    <property type="match status" value="1"/>
</dbReference>
<dbReference type="Pfam" id="PF12998">
    <property type="entry name" value="ING"/>
    <property type="match status" value="1"/>
</dbReference>
<accession>A0A8T0HJ24</accession>
<dbReference type="PANTHER" id="PTHR10333">
    <property type="entry name" value="INHIBITOR OF GROWTH PROTEIN"/>
    <property type="match status" value="1"/>
</dbReference>
<gene>
    <name evidence="7" type="ORF">KC19_6G183700</name>
</gene>
<evidence type="ECO:0000256" key="1">
    <source>
        <dbReference type="ARBA" id="ARBA00022771"/>
    </source>
</evidence>
<dbReference type="GO" id="GO:0008270">
    <property type="term" value="F:zinc ion binding"/>
    <property type="evidence" value="ECO:0007669"/>
    <property type="project" value="UniProtKB-KW"/>
</dbReference>
<evidence type="ECO:0000256" key="4">
    <source>
        <dbReference type="ARBA" id="ARBA00023015"/>
    </source>
</evidence>
<dbReference type="PANTHER" id="PTHR10333:SF103">
    <property type="entry name" value="INHIBITOR OF GROWTH PROTEIN 3"/>
    <property type="match status" value="1"/>
</dbReference>
<dbReference type="GO" id="GO:0006325">
    <property type="term" value="P:chromatin organization"/>
    <property type="evidence" value="ECO:0007669"/>
    <property type="project" value="UniProtKB-KW"/>
</dbReference>
<dbReference type="Proteomes" id="UP000822688">
    <property type="component" value="Chromosome 6"/>
</dbReference>
<name>A0A8T0HJ24_CERPU</name>
<evidence type="ECO:0000313" key="7">
    <source>
        <dbReference type="EMBL" id="KAG0570732.1"/>
    </source>
</evidence>
<keyword evidence="8" id="KW-1185">Reference proteome</keyword>
<comment type="caution">
    <text evidence="7">The sequence shown here is derived from an EMBL/GenBank/DDBJ whole genome shotgun (WGS) entry which is preliminary data.</text>
</comment>
<dbReference type="Gene3D" id="3.30.40.10">
    <property type="entry name" value="Zinc/RING finger domain, C3HC4 (zinc finger)"/>
    <property type="match status" value="1"/>
</dbReference>
<dbReference type="CDD" id="cd17015">
    <property type="entry name" value="ING_plant"/>
    <property type="match status" value="1"/>
</dbReference>